<reference evidence="19" key="2">
    <citation type="journal article" date="2021" name="PeerJ">
        <title>Extensive microbial diversity within the chicken gut microbiome revealed by metagenomics and culture.</title>
        <authorList>
            <person name="Gilroy R."/>
            <person name="Ravi A."/>
            <person name="Getino M."/>
            <person name="Pursley I."/>
            <person name="Horton D.L."/>
            <person name="Alikhan N.F."/>
            <person name="Baker D."/>
            <person name="Gharbi K."/>
            <person name="Hall N."/>
            <person name="Watson M."/>
            <person name="Adriaenssens E.M."/>
            <person name="Foster-Nyarko E."/>
            <person name="Jarju S."/>
            <person name="Secka A."/>
            <person name="Antonio M."/>
            <person name="Oren A."/>
            <person name="Chaudhuri R.R."/>
            <person name="La Ragione R."/>
            <person name="Hildebrand F."/>
            <person name="Pallen M.J."/>
        </authorList>
    </citation>
    <scope>NUCLEOTIDE SEQUENCE</scope>
    <source>
        <strain evidence="19">CHK178-757</strain>
    </source>
</reference>
<dbReference type="FunFam" id="1.20.58.760:FF:000001">
    <property type="entry name" value="ATP-dependent zinc metalloprotease FtsH"/>
    <property type="match status" value="1"/>
</dbReference>
<proteinExistence type="inferred from homology"/>
<feature type="domain" description="AAA+ ATPase" evidence="18">
    <location>
        <begin position="214"/>
        <end position="352"/>
    </location>
</feature>
<dbReference type="Gene3D" id="3.30.720.210">
    <property type="match status" value="1"/>
</dbReference>
<evidence type="ECO:0000256" key="3">
    <source>
        <dbReference type="ARBA" id="ARBA00022475"/>
    </source>
</evidence>
<evidence type="ECO:0000256" key="13">
    <source>
        <dbReference type="ARBA" id="ARBA00023136"/>
    </source>
</evidence>
<dbReference type="EMBL" id="DVIT01000031">
    <property type="protein sequence ID" value="HIS47670.1"/>
    <property type="molecule type" value="Genomic_DNA"/>
</dbReference>
<dbReference type="InterPro" id="IPR000642">
    <property type="entry name" value="Peptidase_M41"/>
</dbReference>
<gene>
    <name evidence="15 19" type="primary">ftsH</name>
    <name evidence="19" type="ORF">IAB46_08990</name>
</gene>
<evidence type="ECO:0000256" key="8">
    <source>
        <dbReference type="ARBA" id="ARBA00022801"/>
    </source>
</evidence>
<dbReference type="InterPro" id="IPR037219">
    <property type="entry name" value="Peptidase_M41-like"/>
</dbReference>
<evidence type="ECO:0000256" key="2">
    <source>
        <dbReference type="ARBA" id="ARBA00010044"/>
    </source>
</evidence>
<dbReference type="GO" id="GO:0006508">
    <property type="term" value="P:proteolysis"/>
    <property type="evidence" value="ECO:0007669"/>
    <property type="project" value="UniProtKB-KW"/>
</dbReference>
<dbReference type="Pfam" id="PF17862">
    <property type="entry name" value="AAA_lid_3"/>
    <property type="match status" value="1"/>
</dbReference>
<evidence type="ECO:0000256" key="9">
    <source>
        <dbReference type="ARBA" id="ARBA00022833"/>
    </source>
</evidence>
<evidence type="ECO:0000256" key="5">
    <source>
        <dbReference type="ARBA" id="ARBA00022692"/>
    </source>
</evidence>
<accession>A0A9D1JRT2</accession>
<dbReference type="GO" id="GO:0004222">
    <property type="term" value="F:metalloendopeptidase activity"/>
    <property type="evidence" value="ECO:0007669"/>
    <property type="project" value="InterPro"/>
</dbReference>
<keyword evidence="4 15" id="KW-0645">Protease</keyword>
<dbReference type="GO" id="GO:0016887">
    <property type="term" value="F:ATP hydrolysis activity"/>
    <property type="evidence" value="ECO:0007669"/>
    <property type="project" value="UniProtKB-UniRule"/>
</dbReference>
<keyword evidence="3 15" id="KW-1003">Cell membrane</keyword>
<dbReference type="InterPro" id="IPR011546">
    <property type="entry name" value="Pept_M41_FtsH_extracell"/>
</dbReference>
<evidence type="ECO:0000313" key="20">
    <source>
        <dbReference type="Proteomes" id="UP000823927"/>
    </source>
</evidence>
<dbReference type="PANTHER" id="PTHR23076:SF97">
    <property type="entry name" value="ATP-DEPENDENT ZINC METALLOPROTEASE YME1L1"/>
    <property type="match status" value="1"/>
</dbReference>
<dbReference type="PROSITE" id="PS00674">
    <property type="entry name" value="AAA"/>
    <property type="match status" value="1"/>
</dbReference>
<feature type="binding site" evidence="15">
    <location>
        <position position="447"/>
    </location>
    <ligand>
        <name>Zn(2+)</name>
        <dbReference type="ChEBI" id="CHEBI:29105"/>
        <note>catalytic</note>
    </ligand>
</feature>
<keyword evidence="6 15" id="KW-0479">Metal-binding</keyword>
<comment type="similarity">
    <text evidence="16">Belongs to the AAA ATPase family.</text>
</comment>
<comment type="similarity">
    <text evidence="14 15">In the central section; belongs to the AAA ATPase family.</text>
</comment>
<keyword evidence="7 15" id="KW-0547">Nucleotide-binding</keyword>
<feature type="active site" evidence="15">
    <location>
        <position position="444"/>
    </location>
</feature>
<protein>
    <recommendedName>
        <fullName evidence="15">ATP-dependent zinc metalloprotease FtsH</fullName>
        <ecNumber evidence="15">3.4.24.-</ecNumber>
    </recommendedName>
</protein>
<dbReference type="Pfam" id="PF06480">
    <property type="entry name" value="FtsH_ext"/>
    <property type="match status" value="1"/>
</dbReference>
<keyword evidence="13 15" id="KW-0472">Membrane</keyword>
<evidence type="ECO:0000256" key="4">
    <source>
        <dbReference type="ARBA" id="ARBA00022670"/>
    </source>
</evidence>
<evidence type="ECO:0000256" key="16">
    <source>
        <dbReference type="RuleBase" id="RU003651"/>
    </source>
</evidence>
<dbReference type="InterPro" id="IPR027417">
    <property type="entry name" value="P-loop_NTPase"/>
</dbReference>
<keyword evidence="10 15" id="KW-0067">ATP-binding</keyword>
<dbReference type="EC" id="3.4.24.-" evidence="15"/>
<evidence type="ECO:0000256" key="1">
    <source>
        <dbReference type="ARBA" id="ARBA00004370"/>
    </source>
</evidence>
<dbReference type="FunFam" id="3.40.50.300:FF:000001">
    <property type="entry name" value="ATP-dependent zinc metalloprotease FtsH"/>
    <property type="match status" value="1"/>
</dbReference>
<dbReference type="GO" id="GO:0004176">
    <property type="term" value="F:ATP-dependent peptidase activity"/>
    <property type="evidence" value="ECO:0007669"/>
    <property type="project" value="InterPro"/>
</dbReference>
<evidence type="ECO:0000256" key="10">
    <source>
        <dbReference type="ARBA" id="ARBA00022840"/>
    </source>
</evidence>
<dbReference type="GO" id="GO:0005886">
    <property type="term" value="C:plasma membrane"/>
    <property type="evidence" value="ECO:0007669"/>
    <property type="project" value="UniProtKB-SubCell"/>
</dbReference>
<keyword evidence="5 15" id="KW-0812">Transmembrane</keyword>
<feature type="binding site" evidence="15">
    <location>
        <begin position="222"/>
        <end position="229"/>
    </location>
    <ligand>
        <name>ATP</name>
        <dbReference type="ChEBI" id="CHEBI:30616"/>
    </ligand>
</feature>
<evidence type="ECO:0000256" key="12">
    <source>
        <dbReference type="ARBA" id="ARBA00023049"/>
    </source>
</evidence>
<keyword evidence="9 15" id="KW-0862">Zinc</keyword>
<feature type="binding site" evidence="15">
    <location>
        <position position="520"/>
    </location>
    <ligand>
        <name>Zn(2+)</name>
        <dbReference type="ChEBI" id="CHEBI:29105"/>
        <note>catalytic</note>
    </ligand>
</feature>
<evidence type="ECO:0000256" key="7">
    <source>
        <dbReference type="ARBA" id="ARBA00022741"/>
    </source>
</evidence>
<dbReference type="InterPro" id="IPR003959">
    <property type="entry name" value="ATPase_AAA_core"/>
</dbReference>
<sequence length="763" mass="84019">MSRGLFERRKAVDNKQDDKNKKNRNLINWVIIGVIALIIMLFFNFLSAQLRESRRQEITYNQFLEWLDNDELREVLVKNNGTIEFTRSDEDPMLGMTYYTGAMTDLDLTDKLVDAGVDFKREIQQSSSTLMTILLYYILPLVIIYVVMVFVFRAMSKGGGVMGVGKSTAKVYVQKQTGVTFKDVAGQEEAKESLREIVDFLHNPEKYTSIGAKLPKGALLVGPPGTGKTLLARAVAGEANVPFYSLSGSDFVEMFVGVGASRVRDLFKQAQQSAPCIIFIDELDAIGKSRDSRYGGNDEREQTLNQLLSEMDGFDASKGIIILAATNRPEILDKALLRPGRFDRRIVVEKPDLKGRIDTLRVHARNVRMDETVDFHEIALATSGAVGSDLANIINEAALNAVKHHRQAVSQKDLFESVEVVIAGKEKKDRVLSEKERKIVSYHEVGHALCAALQKNTEPVQKITIVPRTMGALGYTMQVPEEEKYLMSQAEIEEELVVLYGGRAAEYVRFDSVTTGASNDIERATALARAMVTQYGMSERFGLMGLESIENRYLDGRAVLNCGDATAGQIDEEVMKILKVAYEKAVNLLKDNLDALDKISAYLIENETITGKEFMRIFNEVRGITPEDSITEPKDPATGSKPAESHTDAPEQYAASKETDTSSDPYPSPANYGSGPAFKVSMPPEAGPSGHRPVMPLSEDSIWPPVKKPEARPDSDLSGDQETVSDKSQDGSVSTDNASQNAGRAGGNKEGKDYSGSAGTLKD</sequence>
<keyword evidence="12 15" id="KW-0482">Metalloprotease</keyword>
<dbReference type="Gene3D" id="1.10.8.60">
    <property type="match status" value="1"/>
</dbReference>
<dbReference type="SUPFAM" id="SSF52540">
    <property type="entry name" value="P-loop containing nucleoside triphosphate hydrolases"/>
    <property type="match status" value="1"/>
</dbReference>
<dbReference type="Proteomes" id="UP000823927">
    <property type="component" value="Unassembled WGS sequence"/>
</dbReference>
<comment type="similarity">
    <text evidence="2 15">In the C-terminal section; belongs to the peptidase M41 family.</text>
</comment>
<dbReference type="PANTHER" id="PTHR23076">
    <property type="entry name" value="METALLOPROTEASE M41 FTSH"/>
    <property type="match status" value="1"/>
</dbReference>
<comment type="cofactor">
    <cofactor evidence="15">
        <name>Zn(2+)</name>
        <dbReference type="ChEBI" id="CHEBI:29105"/>
    </cofactor>
    <text evidence="15">Binds 1 zinc ion per subunit.</text>
</comment>
<evidence type="ECO:0000259" key="18">
    <source>
        <dbReference type="SMART" id="SM00382"/>
    </source>
</evidence>
<keyword evidence="11 15" id="KW-1133">Transmembrane helix</keyword>
<reference evidence="19" key="1">
    <citation type="submission" date="2020-10" db="EMBL/GenBank/DDBJ databases">
        <authorList>
            <person name="Gilroy R."/>
        </authorList>
    </citation>
    <scope>NUCLEOTIDE SEQUENCE</scope>
    <source>
        <strain evidence="19">CHK178-757</strain>
    </source>
</reference>
<feature type="binding site" evidence="15">
    <location>
        <position position="443"/>
    </location>
    <ligand>
        <name>Zn(2+)</name>
        <dbReference type="ChEBI" id="CHEBI:29105"/>
        <note>catalytic</note>
    </ligand>
</feature>
<feature type="transmembrane region" description="Helical" evidence="15">
    <location>
        <begin position="26"/>
        <end position="46"/>
    </location>
</feature>
<feature type="compositionally biased region" description="Polar residues" evidence="17">
    <location>
        <begin position="730"/>
        <end position="742"/>
    </location>
</feature>
<dbReference type="AlphaFoldDB" id="A0A9D1JRT2"/>
<dbReference type="InterPro" id="IPR003593">
    <property type="entry name" value="AAA+_ATPase"/>
</dbReference>
<dbReference type="Gene3D" id="1.20.58.760">
    <property type="entry name" value="Peptidase M41"/>
    <property type="match status" value="1"/>
</dbReference>
<dbReference type="HAMAP" id="MF_01458">
    <property type="entry name" value="FtsH"/>
    <property type="match status" value="1"/>
</dbReference>
<dbReference type="NCBIfam" id="TIGR01241">
    <property type="entry name" value="FtsH_fam"/>
    <property type="match status" value="1"/>
</dbReference>
<evidence type="ECO:0000256" key="14">
    <source>
        <dbReference type="ARBA" id="ARBA00061570"/>
    </source>
</evidence>
<dbReference type="SMART" id="SM00382">
    <property type="entry name" value="AAA"/>
    <property type="match status" value="1"/>
</dbReference>
<dbReference type="FunFam" id="1.10.8.60:FF:000001">
    <property type="entry name" value="ATP-dependent zinc metalloprotease FtsH"/>
    <property type="match status" value="1"/>
</dbReference>
<dbReference type="SUPFAM" id="SSF140990">
    <property type="entry name" value="FtsH protease domain-like"/>
    <property type="match status" value="1"/>
</dbReference>
<feature type="region of interest" description="Disordered" evidence="17">
    <location>
        <begin position="625"/>
        <end position="763"/>
    </location>
</feature>
<evidence type="ECO:0000256" key="6">
    <source>
        <dbReference type="ARBA" id="ARBA00022723"/>
    </source>
</evidence>
<comment type="function">
    <text evidence="15">Acts as a processive, ATP-dependent zinc metallopeptidase for both cytoplasmic and membrane proteins. Plays a role in the quality control of integral membrane proteins.</text>
</comment>
<evidence type="ECO:0000256" key="11">
    <source>
        <dbReference type="ARBA" id="ARBA00022989"/>
    </source>
</evidence>
<dbReference type="Pfam" id="PF00004">
    <property type="entry name" value="AAA"/>
    <property type="match status" value="1"/>
</dbReference>
<name>A0A9D1JRT2_9FIRM</name>
<dbReference type="InterPro" id="IPR041569">
    <property type="entry name" value="AAA_lid_3"/>
</dbReference>
<dbReference type="InterPro" id="IPR003960">
    <property type="entry name" value="ATPase_AAA_CS"/>
</dbReference>
<dbReference type="GO" id="GO:0030163">
    <property type="term" value="P:protein catabolic process"/>
    <property type="evidence" value="ECO:0007669"/>
    <property type="project" value="UniProtKB-UniRule"/>
</dbReference>
<dbReference type="InterPro" id="IPR005936">
    <property type="entry name" value="FtsH"/>
</dbReference>
<feature type="transmembrane region" description="Helical" evidence="15">
    <location>
        <begin position="130"/>
        <end position="152"/>
    </location>
</feature>
<dbReference type="GO" id="GO:0005524">
    <property type="term" value="F:ATP binding"/>
    <property type="evidence" value="ECO:0007669"/>
    <property type="project" value="UniProtKB-UniRule"/>
</dbReference>
<evidence type="ECO:0000256" key="17">
    <source>
        <dbReference type="SAM" id="MobiDB-lite"/>
    </source>
</evidence>
<dbReference type="Gene3D" id="3.40.50.300">
    <property type="entry name" value="P-loop containing nucleotide triphosphate hydrolases"/>
    <property type="match status" value="1"/>
</dbReference>
<evidence type="ECO:0000256" key="15">
    <source>
        <dbReference type="HAMAP-Rule" id="MF_01458"/>
    </source>
</evidence>
<dbReference type="GO" id="GO:0008270">
    <property type="term" value="F:zinc ion binding"/>
    <property type="evidence" value="ECO:0007669"/>
    <property type="project" value="UniProtKB-UniRule"/>
</dbReference>
<comment type="subcellular location">
    <subcellularLocation>
        <location evidence="15">Cell membrane</location>
        <topology evidence="15">Multi-pass membrane protein</topology>
        <orientation evidence="15">Cytoplasmic side</orientation>
    </subcellularLocation>
    <subcellularLocation>
        <location evidence="1">Membrane</location>
    </subcellularLocation>
</comment>
<organism evidence="19 20">
    <name type="scientific">Candidatus Scybalocola faecigallinarum</name>
    <dbReference type="NCBI Taxonomy" id="2840941"/>
    <lineage>
        <taxon>Bacteria</taxon>
        <taxon>Bacillati</taxon>
        <taxon>Bacillota</taxon>
        <taxon>Clostridia</taxon>
        <taxon>Lachnospirales</taxon>
        <taxon>Lachnospiraceae</taxon>
        <taxon>Lachnospiraceae incertae sedis</taxon>
        <taxon>Candidatus Scybalocola (ex Gilroy et al. 2021)</taxon>
    </lineage>
</organism>
<comment type="caution">
    <text evidence="19">The sequence shown here is derived from an EMBL/GenBank/DDBJ whole genome shotgun (WGS) entry which is preliminary data.</text>
</comment>
<dbReference type="CDD" id="cd19501">
    <property type="entry name" value="RecA-like_FtsH"/>
    <property type="match status" value="1"/>
</dbReference>
<comment type="subunit">
    <text evidence="15">Homohexamer.</text>
</comment>
<dbReference type="Pfam" id="PF01434">
    <property type="entry name" value="Peptidase_M41"/>
    <property type="match status" value="1"/>
</dbReference>
<keyword evidence="8 15" id="KW-0378">Hydrolase</keyword>
<evidence type="ECO:0000313" key="19">
    <source>
        <dbReference type="EMBL" id="HIS47670.1"/>
    </source>
</evidence>